<name>K0RX66_THAOC</name>
<dbReference type="Proteomes" id="UP000266841">
    <property type="component" value="Unassembled WGS sequence"/>
</dbReference>
<evidence type="ECO:0000313" key="3">
    <source>
        <dbReference type="Proteomes" id="UP000266841"/>
    </source>
</evidence>
<accession>K0RX66</accession>
<feature type="non-terminal residue" evidence="2">
    <location>
        <position position="1"/>
    </location>
</feature>
<dbReference type="eggNOG" id="ENOG502S7S9">
    <property type="taxonomic scope" value="Eukaryota"/>
</dbReference>
<keyword evidence="3" id="KW-1185">Reference proteome</keyword>
<dbReference type="PANTHER" id="PTHR40637">
    <property type="entry name" value="ESSS SUBUNIT OF NADH:UBIQUINONE OXIDOREDUCTASE (COMPLEX I) PROTEIN"/>
    <property type="match status" value="1"/>
</dbReference>
<protein>
    <submittedName>
        <fullName evidence="2">Uncharacterized protein</fullName>
    </submittedName>
</protein>
<dbReference type="PANTHER" id="PTHR40637:SF1">
    <property type="entry name" value="ESSS SUBUNIT OF NADH:UBIQUINONE OXIDOREDUCTASE (COMPLEX I) PROTEIN"/>
    <property type="match status" value="1"/>
</dbReference>
<organism evidence="2 3">
    <name type="scientific">Thalassiosira oceanica</name>
    <name type="common">Marine diatom</name>
    <dbReference type="NCBI Taxonomy" id="159749"/>
    <lineage>
        <taxon>Eukaryota</taxon>
        <taxon>Sar</taxon>
        <taxon>Stramenopiles</taxon>
        <taxon>Ochrophyta</taxon>
        <taxon>Bacillariophyta</taxon>
        <taxon>Coscinodiscophyceae</taxon>
        <taxon>Thalassiosirophycidae</taxon>
        <taxon>Thalassiosirales</taxon>
        <taxon>Thalassiosiraceae</taxon>
        <taxon>Thalassiosira</taxon>
    </lineage>
</organism>
<dbReference type="EMBL" id="AGNL01029730">
    <property type="protein sequence ID" value="EJK57039.1"/>
    <property type="molecule type" value="Genomic_DNA"/>
</dbReference>
<feature type="region of interest" description="Disordered" evidence="1">
    <location>
        <begin position="43"/>
        <end position="76"/>
    </location>
</feature>
<evidence type="ECO:0000256" key="1">
    <source>
        <dbReference type="SAM" id="MobiDB-lite"/>
    </source>
</evidence>
<gene>
    <name evidence="2" type="ORF">THAOC_22963</name>
</gene>
<evidence type="ECO:0000313" key="2">
    <source>
        <dbReference type="EMBL" id="EJK57039.1"/>
    </source>
</evidence>
<reference evidence="2 3" key="1">
    <citation type="journal article" date="2012" name="Genome Biol.">
        <title>Genome and low-iron response of an oceanic diatom adapted to chronic iron limitation.</title>
        <authorList>
            <person name="Lommer M."/>
            <person name="Specht M."/>
            <person name="Roy A.S."/>
            <person name="Kraemer L."/>
            <person name="Andreson R."/>
            <person name="Gutowska M.A."/>
            <person name="Wolf J."/>
            <person name="Bergner S.V."/>
            <person name="Schilhabel M.B."/>
            <person name="Klostermeier U.C."/>
            <person name="Beiko R.G."/>
            <person name="Rosenstiel P."/>
            <person name="Hippler M."/>
            <person name="Laroche J."/>
        </authorList>
    </citation>
    <scope>NUCLEOTIDE SEQUENCE [LARGE SCALE GENOMIC DNA]</scope>
    <source>
        <strain evidence="2 3">CCMP1005</strain>
    </source>
</reference>
<comment type="caution">
    <text evidence="2">The sequence shown here is derived from an EMBL/GenBank/DDBJ whole genome shotgun (WGS) entry which is preliminary data.</text>
</comment>
<proteinExistence type="predicted"/>
<dbReference type="AlphaFoldDB" id="K0RX66"/>
<sequence length="120" mass="13002">FQRLNRGPAEGIANRKGRTTMTFTSVARSCLSVAGRRCPAARVSGGNATATMRRRMGGGQPVSRSMEAELWQGHPKEPEGWETTVYLVYGGTAVMLALALGFAPDTSIKTVRLRLKHGRL</sequence>